<keyword evidence="8" id="KW-1185">Reference proteome</keyword>
<dbReference type="InterPro" id="IPR024923">
    <property type="entry name" value="PG_synth_SpoVB"/>
</dbReference>
<proteinExistence type="predicted"/>
<feature type="transmembrane region" description="Helical" evidence="6">
    <location>
        <begin position="249"/>
        <end position="270"/>
    </location>
</feature>
<feature type="transmembrane region" description="Helical" evidence="6">
    <location>
        <begin position="472"/>
        <end position="492"/>
    </location>
</feature>
<feature type="transmembrane region" description="Helical" evidence="6">
    <location>
        <begin position="306"/>
        <end position="327"/>
    </location>
</feature>
<feature type="transmembrane region" description="Helical" evidence="6">
    <location>
        <begin position="380"/>
        <end position="403"/>
    </location>
</feature>
<evidence type="ECO:0000256" key="4">
    <source>
        <dbReference type="ARBA" id="ARBA00022989"/>
    </source>
</evidence>
<dbReference type="PIRSF" id="PIRSF038958">
    <property type="entry name" value="PG_synth_SpoVB"/>
    <property type="match status" value="1"/>
</dbReference>
<evidence type="ECO:0000313" key="7">
    <source>
        <dbReference type="EMBL" id="MQN00688.1"/>
    </source>
</evidence>
<dbReference type="GO" id="GO:0005886">
    <property type="term" value="C:plasma membrane"/>
    <property type="evidence" value="ECO:0007669"/>
    <property type="project" value="UniProtKB-SubCell"/>
</dbReference>
<evidence type="ECO:0000256" key="1">
    <source>
        <dbReference type="ARBA" id="ARBA00004651"/>
    </source>
</evidence>
<dbReference type="Proteomes" id="UP000460257">
    <property type="component" value="Unassembled WGS sequence"/>
</dbReference>
<gene>
    <name evidence="7" type="ORF">FRC54_01655</name>
</gene>
<evidence type="ECO:0000256" key="5">
    <source>
        <dbReference type="ARBA" id="ARBA00023136"/>
    </source>
</evidence>
<evidence type="ECO:0000256" key="3">
    <source>
        <dbReference type="ARBA" id="ARBA00022692"/>
    </source>
</evidence>
<feature type="transmembrane region" description="Helical" evidence="6">
    <location>
        <begin position="54"/>
        <end position="74"/>
    </location>
</feature>
<dbReference type="PANTHER" id="PTHR30250:SF21">
    <property type="entry name" value="LIPID II FLIPPASE MURJ"/>
    <property type="match status" value="1"/>
</dbReference>
<dbReference type="InterPro" id="IPR050833">
    <property type="entry name" value="Poly_Biosynth_Transport"/>
</dbReference>
<comment type="subcellular location">
    <subcellularLocation>
        <location evidence="1">Cell membrane</location>
        <topology evidence="1">Multi-pass membrane protein</topology>
    </subcellularLocation>
</comment>
<keyword evidence="3 6" id="KW-0812">Transmembrane</keyword>
<feature type="transmembrane region" description="Helical" evidence="6">
    <location>
        <begin position="440"/>
        <end position="460"/>
    </location>
</feature>
<dbReference type="Pfam" id="PF01943">
    <property type="entry name" value="Polysacc_synt"/>
    <property type="match status" value="1"/>
</dbReference>
<dbReference type="PANTHER" id="PTHR30250">
    <property type="entry name" value="PST FAMILY PREDICTED COLANIC ACID TRANSPORTER"/>
    <property type="match status" value="1"/>
</dbReference>
<feature type="transmembrane region" description="Helical" evidence="6">
    <location>
        <begin position="348"/>
        <end position="368"/>
    </location>
</feature>
<sequence length="552" mass="59856">MSRAKKSDANFIMQGTVLAVASIISRVIGLIYRLPLTAIIGKEGNNYYGTAYEIYNTILLISSYSIPLAVSKLVATRMAQGQAKNAWKVLKGALIFASISGGSFALIVWFGADFFTSKLLATPLASIALRVLAPVIFLVAIAGVLRGFFQGLNSMVPTAISQIMEQIANAIISVVAAWMLFAYGQKVGAVLGDSKEYAAAWGAAGGTLGTAIGAVVSLAFLIFVLMVYRRRFHKKMRHDHTTSSDSYGSIMWLLLTTIIPVLLSTTLYNISSIIDQSIFKNFALFQGYKRHAVDIWWGVYSGQYRVIINVPISIASAMASSSVPALITAYKGGDMDLVRSRIHSATRFIMVIAFPCTVGIFVLAQPIQMLLFHDTDPTSGYMLMVGAVSVLFYSLSTLSNGLLQGIDKLNIPVKNAAVSLVAQAGFLLAAMKFFKLNIYAVILANAFYALMMCVLNGHAVKKYSGTRQDIKSTYLIPFIGSVIMGIVAFLAYTLVHMLTRSNPIATIIAVLVAIVVYYVVMLLLGGITRAELSRIPKGDKLIKLAEKTHLLK</sequence>
<feature type="transmembrane region" description="Helical" evidence="6">
    <location>
        <begin position="94"/>
        <end position="112"/>
    </location>
</feature>
<feature type="transmembrane region" description="Helical" evidence="6">
    <location>
        <begin position="203"/>
        <end position="228"/>
    </location>
</feature>
<dbReference type="InterPro" id="IPR002797">
    <property type="entry name" value="Polysacc_synth"/>
</dbReference>
<feature type="transmembrane region" description="Helical" evidence="6">
    <location>
        <begin position="415"/>
        <end position="434"/>
    </location>
</feature>
<comment type="caution">
    <text evidence="7">The sequence shown here is derived from an EMBL/GenBank/DDBJ whole genome shotgun (WGS) entry which is preliminary data.</text>
</comment>
<name>A0A6N7IY94_9FIRM</name>
<feature type="transmembrane region" description="Helical" evidence="6">
    <location>
        <begin position="166"/>
        <end position="183"/>
    </location>
</feature>
<evidence type="ECO:0000256" key="2">
    <source>
        <dbReference type="ARBA" id="ARBA00022475"/>
    </source>
</evidence>
<evidence type="ECO:0000313" key="8">
    <source>
        <dbReference type="Proteomes" id="UP000460257"/>
    </source>
</evidence>
<feature type="transmembrane region" description="Helical" evidence="6">
    <location>
        <begin position="504"/>
        <end position="527"/>
    </location>
</feature>
<reference evidence="7" key="1">
    <citation type="journal article" date="2020" name="Appl. Environ. Microbiol.">
        <title>Medium-Chain Fatty Acid Synthesis by 'Candidatus Weimeria bifida' gen. nov., sp. nov., and 'Candidatus Pseudoramibacter fermentans' sp. nov.</title>
        <authorList>
            <person name="Scarborough M.J."/>
            <person name="Myers K.S."/>
            <person name="Donohue T.J."/>
            <person name="Noguera D.R."/>
        </authorList>
    </citation>
    <scope>NUCLEOTIDE SEQUENCE</scope>
    <source>
        <strain evidence="7">LCO1.1</strain>
    </source>
</reference>
<keyword evidence="5 6" id="KW-0472">Membrane</keyword>
<feature type="transmembrane region" description="Helical" evidence="6">
    <location>
        <begin position="12"/>
        <end position="34"/>
    </location>
</feature>
<protein>
    <submittedName>
        <fullName evidence="7">Polysaccharide biosynthesis protein</fullName>
    </submittedName>
</protein>
<organism evidence="7 8">
    <name type="scientific">Candidatus Weimeria bifida</name>
    <dbReference type="NCBI Taxonomy" id="2599074"/>
    <lineage>
        <taxon>Bacteria</taxon>
        <taxon>Bacillati</taxon>
        <taxon>Bacillota</taxon>
        <taxon>Clostridia</taxon>
        <taxon>Lachnospirales</taxon>
        <taxon>Lachnospiraceae</taxon>
        <taxon>Candidatus Weimeria</taxon>
    </lineage>
</organism>
<keyword evidence="2" id="KW-1003">Cell membrane</keyword>
<dbReference type="AlphaFoldDB" id="A0A6N7IY94"/>
<feature type="transmembrane region" description="Helical" evidence="6">
    <location>
        <begin position="124"/>
        <end position="145"/>
    </location>
</feature>
<dbReference type="CDD" id="cd13124">
    <property type="entry name" value="MATE_SpoVB_like"/>
    <property type="match status" value="1"/>
</dbReference>
<keyword evidence="4 6" id="KW-1133">Transmembrane helix</keyword>
<dbReference type="EMBL" id="VOGC01000002">
    <property type="protein sequence ID" value="MQN00688.1"/>
    <property type="molecule type" value="Genomic_DNA"/>
</dbReference>
<evidence type="ECO:0000256" key="6">
    <source>
        <dbReference type="SAM" id="Phobius"/>
    </source>
</evidence>
<accession>A0A6N7IY94</accession>